<dbReference type="Pfam" id="PF04138">
    <property type="entry name" value="GtrA_DPMS_TM"/>
    <property type="match status" value="1"/>
</dbReference>
<dbReference type="InterPro" id="IPR007267">
    <property type="entry name" value="GtrA_DPMS_TM"/>
</dbReference>
<dbReference type="AlphaFoldDB" id="F9SQ55"/>
<dbReference type="GO" id="GO:0000271">
    <property type="term" value="P:polysaccharide biosynthetic process"/>
    <property type="evidence" value="ECO:0007669"/>
    <property type="project" value="InterPro"/>
</dbReference>
<evidence type="ECO:0000313" key="9">
    <source>
        <dbReference type="Proteomes" id="UP000002817"/>
    </source>
</evidence>
<evidence type="ECO:0000256" key="2">
    <source>
        <dbReference type="ARBA" id="ARBA00009399"/>
    </source>
</evidence>
<evidence type="ECO:0000256" key="1">
    <source>
        <dbReference type="ARBA" id="ARBA00004141"/>
    </source>
</evidence>
<keyword evidence="4 6" id="KW-1133">Transmembrane helix</keyword>
<evidence type="ECO:0000256" key="3">
    <source>
        <dbReference type="ARBA" id="ARBA00022692"/>
    </source>
</evidence>
<evidence type="ECO:0000256" key="6">
    <source>
        <dbReference type="SAM" id="Phobius"/>
    </source>
</evidence>
<dbReference type="GO" id="GO:0005886">
    <property type="term" value="C:plasma membrane"/>
    <property type="evidence" value="ECO:0007669"/>
    <property type="project" value="TreeGrafter"/>
</dbReference>
<sequence length="119" mass="13692">MFQYLRFLFGGGINTLVSVVSFYFINQHFSESVSLAGSFWITFFVSYLINSRFVFRTEEAAKVKFLLAVCIAFVVQQLIGKLVLILGGRDMLVFVIVSLIHVPFFFIMCRHWVFKNSDG</sequence>
<dbReference type="PANTHER" id="PTHR38459">
    <property type="entry name" value="PROPHAGE BACTOPRENOL-LINKED GLUCOSE TRANSLOCASE HOMOLOG"/>
    <property type="match status" value="1"/>
</dbReference>
<comment type="subcellular location">
    <subcellularLocation>
        <location evidence="1">Membrane</location>
        <topology evidence="1">Multi-pass membrane protein</topology>
    </subcellularLocation>
</comment>
<feature type="transmembrane region" description="Helical" evidence="6">
    <location>
        <begin position="7"/>
        <end position="26"/>
    </location>
</feature>
<proteinExistence type="inferred from homology"/>
<dbReference type="Proteomes" id="UP000002817">
    <property type="component" value="Unassembled WGS sequence"/>
</dbReference>
<comment type="similarity">
    <text evidence="2">Belongs to the GtrA family.</text>
</comment>
<evidence type="ECO:0000313" key="8">
    <source>
        <dbReference type="EMBL" id="EGU52112.1"/>
    </source>
</evidence>
<reference evidence="8 9" key="1">
    <citation type="journal article" date="2012" name="Int. J. Syst. Evol. Microbiol.">
        <title>Vibrio caribbeanicus sp. nov., isolated from the marine sponge Scleritoderma cyanea.</title>
        <authorList>
            <person name="Hoffmann M."/>
            <person name="Monday S.R."/>
            <person name="Allard M.W."/>
            <person name="Strain E.A."/>
            <person name="Whittaker P."/>
            <person name="Naum M."/>
            <person name="McCarthy P.J."/>
            <person name="Lopez J.V."/>
            <person name="Fischer M."/>
            <person name="Brown E.W."/>
        </authorList>
    </citation>
    <scope>NUCLEOTIDE SEQUENCE [LARGE SCALE GENOMIC DNA]</scope>
    <source>
        <strain evidence="9">CIP 102891 / ATCC 33934</strain>
    </source>
</reference>
<protein>
    <recommendedName>
        <fullName evidence="7">GtrA/DPMS transmembrane domain-containing protein</fullName>
    </recommendedName>
</protein>
<gene>
    <name evidence="8" type="ORF">VIOR3934_06404</name>
</gene>
<dbReference type="PANTHER" id="PTHR38459:SF1">
    <property type="entry name" value="PROPHAGE BACTOPRENOL-LINKED GLUCOSE TRANSLOCASE HOMOLOG"/>
    <property type="match status" value="1"/>
</dbReference>
<keyword evidence="5 6" id="KW-0472">Membrane</keyword>
<feature type="transmembrane region" description="Helical" evidence="6">
    <location>
        <begin position="65"/>
        <end position="86"/>
    </location>
</feature>
<dbReference type="InterPro" id="IPR051401">
    <property type="entry name" value="GtrA_CellWall_Glycosyl"/>
</dbReference>
<evidence type="ECO:0000256" key="4">
    <source>
        <dbReference type="ARBA" id="ARBA00022989"/>
    </source>
</evidence>
<organism evidence="8 9">
    <name type="scientific">Vibrio orientalis CIP 102891 = ATCC 33934</name>
    <dbReference type="NCBI Taxonomy" id="675816"/>
    <lineage>
        <taxon>Bacteria</taxon>
        <taxon>Pseudomonadati</taxon>
        <taxon>Pseudomonadota</taxon>
        <taxon>Gammaproteobacteria</taxon>
        <taxon>Vibrionales</taxon>
        <taxon>Vibrionaceae</taxon>
        <taxon>Vibrio</taxon>
        <taxon>Vibrio oreintalis group</taxon>
    </lineage>
</organism>
<name>F9SQ55_VIBOR</name>
<evidence type="ECO:0000256" key="5">
    <source>
        <dbReference type="ARBA" id="ARBA00023136"/>
    </source>
</evidence>
<keyword evidence="3 6" id="KW-0812">Transmembrane</keyword>
<evidence type="ECO:0000259" key="7">
    <source>
        <dbReference type="Pfam" id="PF04138"/>
    </source>
</evidence>
<dbReference type="OrthoDB" id="6058157at2"/>
<comment type="caution">
    <text evidence="8">The sequence shown here is derived from an EMBL/GenBank/DDBJ whole genome shotgun (WGS) entry which is preliminary data.</text>
</comment>
<feature type="transmembrane region" description="Helical" evidence="6">
    <location>
        <begin position="92"/>
        <end position="113"/>
    </location>
</feature>
<accession>F9SQ55</accession>
<feature type="domain" description="GtrA/DPMS transmembrane" evidence="7">
    <location>
        <begin position="6"/>
        <end position="114"/>
    </location>
</feature>
<dbReference type="RefSeq" id="WP_004416770.1">
    <property type="nucleotide sequence ID" value="NZ_ACZV01000003.1"/>
</dbReference>
<feature type="transmembrane region" description="Helical" evidence="6">
    <location>
        <begin position="32"/>
        <end position="53"/>
    </location>
</feature>
<dbReference type="EMBL" id="AFWH01000014">
    <property type="protein sequence ID" value="EGU52112.1"/>
    <property type="molecule type" value="Genomic_DNA"/>
</dbReference>